<evidence type="ECO:0000259" key="3">
    <source>
        <dbReference type="Pfam" id="PF05170"/>
    </source>
</evidence>
<reference evidence="5" key="1">
    <citation type="submission" date="2017-01" db="EMBL/GenBank/DDBJ databases">
        <authorList>
            <person name="Varghese N."/>
            <person name="Submissions S."/>
        </authorList>
    </citation>
    <scope>NUCLEOTIDE SEQUENCE [LARGE SCALE GENOMIC DNA]</scope>
    <source>
        <strain evidence="5">UM1</strain>
    </source>
</reference>
<keyword evidence="2" id="KW-1133">Transmembrane helix</keyword>
<dbReference type="GO" id="GO:0090313">
    <property type="term" value="P:regulation of protein targeting to membrane"/>
    <property type="evidence" value="ECO:0007669"/>
    <property type="project" value="TreeGrafter"/>
</dbReference>
<dbReference type="PANTHER" id="PTHR30441:SF9">
    <property type="entry name" value="ASMA FAMILY PROTEIN YHJG"/>
    <property type="match status" value="1"/>
</dbReference>
<dbReference type="GO" id="GO:0005886">
    <property type="term" value="C:plasma membrane"/>
    <property type="evidence" value="ECO:0007669"/>
    <property type="project" value="TreeGrafter"/>
</dbReference>
<keyword evidence="5" id="KW-1185">Reference proteome</keyword>
<keyword evidence="2" id="KW-0472">Membrane</keyword>
<dbReference type="InterPro" id="IPR007844">
    <property type="entry name" value="AsmA"/>
</dbReference>
<evidence type="ECO:0000256" key="2">
    <source>
        <dbReference type="SAM" id="Phobius"/>
    </source>
</evidence>
<feature type="domain" description="AsmA" evidence="3">
    <location>
        <begin position="203"/>
        <end position="554"/>
    </location>
</feature>
<keyword evidence="2" id="KW-0812">Transmembrane</keyword>
<dbReference type="STRING" id="1604334.SAMN05421546_1541"/>
<dbReference type="PANTHER" id="PTHR30441">
    <property type="entry name" value="DUF748 DOMAIN-CONTAINING PROTEIN"/>
    <property type="match status" value="1"/>
</dbReference>
<dbReference type="OrthoDB" id="5749006at2"/>
<gene>
    <name evidence="4" type="ORF">SAMN05421546_1541</name>
</gene>
<protein>
    <recommendedName>
        <fullName evidence="3">AsmA domain-containing protein</fullName>
    </recommendedName>
</protein>
<dbReference type="EMBL" id="FTLW01000003">
    <property type="protein sequence ID" value="SIQ60289.1"/>
    <property type="molecule type" value="Genomic_DNA"/>
</dbReference>
<dbReference type="Proteomes" id="UP000241788">
    <property type="component" value="Unassembled WGS sequence"/>
</dbReference>
<accession>A0A1N6U408</accession>
<dbReference type="AlphaFoldDB" id="A0A1N6U408"/>
<evidence type="ECO:0000313" key="5">
    <source>
        <dbReference type="Proteomes" id="UP000241788"/>
    </source>
</evidence>
<dbReference type="RefSeq" id="WP_076586925.1">
    <property type="nucleotide sequence ID" value="NZ_FTLW01000003.1"/>
</dbReference>
<organism evidence="4 5">
    <name type="scientific">Solilutibacter tolerans</name>
    <dbReference type="NCBI Taxonomy" id="1604334"/>
    <lineage>
        <taxon>Bacteria</taxon>
        <taxon>Pseudomonadati</taxon>
        <taxon>Pseudomonadota</taxon>
        <taxon>Gammaproteobacteria</taxon>
        <taxon>Lysobacterales</taxon>
        <taxon>Lysobacteraceae</taxon>
        <taxon>Solilutibacter</taxon>
    </lineage>
</organism>
<dbReference type="Pfam" id="PF05170">
    <property type="entry name" value="AsmA"/>
    <property type="match status" value="2"/>
</dbReference>
<dbReference type="InterPro" id="IPR052894">
    <property type="entry name" value="AsmA-related"/>
</dbReference>
<name>A0A1N6U408_9GAMM</name>
<feature type="domain" description="AsmA" evidence="3">
    <location>
        <begin position="19"/>
        <end position="139"/>
    </location>
</feature>
<proteinExistence type="predicted"/>
<sequence>MPGEETTSPRIWPRRHPWLTTLGIMIAAIIVLILLWDWNWFKRPIERYVHAKTGRELHIDGNLDVDLGRMTRVSADGLRFGNAPWSKEKEMAKTDRLAFAFALWPAIFQRDFRVPELRLTNPDVLLEKGPDGQGNWVFKDQEDTRGKQPEFRSLWIDDGRLRFVDAKGKTDIDIRVDSEARGKNESGPPIVVAGKGRWKGNPFTMQGRGESPLDLRNADEPYRIDVRATAGPTSAHAVGTLLDPLRMRDFDLKLSISGQNMDDLYPLLGIALPPTPPYSLNGRFTREVKSLTRSTWKYDGLSGKVGDSDLAGFAHFTTGKPRPRLDADLRSKRLDLDDLAGFIGGAPKASGGEKSNPELAARAANQAASGKLFPRDEFKLEKLRAMDANVRLRATRINTQTLPVDDMDARMKLEAGVMTLAPLNFGVADGDIRSTIRMDAREGSVIRTRADITAKGLTLGKLMPKVKLGQNAIGSLGGDIKINTTGNSIAKMLGNADGQADVGMGRGSISKLLMEMAAIDIAGILKVKLTGDKQLPVRCAFGDFDIKNGVMNTRALAFDTDDTVITGSGTISLRDERLDLTLKPKTRRFSPLSLRSPLYVQGSFTHPSIRPDYKRVGLRAAAAVALGAVTAPAAALAATTDLGSAKGRQYCGQPKG</sequence>
<evidence type="ECO:0000256" key="1">
    <source>
        <dbReference type="SAM" id="MobiDB-lite"/>
    </source>
</evidence>
<feature type="transmembrane region" description="Helical" evidence="2">
    <location>
        <begin position="18"/>
        <end position="38"/>
    </location>
</feature>
<feature type="region of interest" description="Disordered" evidence="1">
    <location>
        <begin position="179"/>
        <end position="210"/>
    </location>
</feature>
<evidence type="ECO:0000313" key="4">
    <source>
        <dbReference type="EMBL" id="SIQ60289.1"/>
    </source>
</evidence>